<dbReference type="PROSITE" id="PS50932">
    <property type="entry name" value="HTH_LACI_2"/>
    <property type="match status" value="1"/>
</dbReference>
<dbReference type="InterPro" id="IPR028082">
    <property type="entry name" value="Peripla_BP_I"/>
</dbReference>
<feature type="domain" description="HTH lacI-type" evidence="5">
    <location>
        <begin position="2"/>
        <end position="56"/>
    </location>
</feature>
<dbReference type="Proteomes" id="UP001501138">
    <property type="component" value="Unassembled WGS sequence"/>
</dbReference>
<keyword evidence="1" id="KW-0805">Transcription regulation</keyword>
<evidence type="ECO:0000259" key="5">
    <source>
        <dbReference type="PROSITE" id="PS50932"/>
    </source>
</evidence>
<evidence type="ECO:0000313" key="7">
    <source>
        <dbReference type="Proteomes" id="UP001501138"/>
    </source>
</evidence>
<dbReference type="GO" id="GO:0003677">
    <property type="term" value="F:DNA binding"/>
    <property type="evidence" value="ECO:0007669"/>
    <property type="project" value="UniProtKB-KW"/>
</dbReference>
<dbReference type="InterPro" id="IPR046335">
    <property type="entry name" value="LacI/GalR-like_sensor"/>
</dbReference>
<evidence type="ECO:0000256" key="3">
    <source>
        <dbReference type="ARBA" id="ARBA00023163"/>
    </source>
</evidence>
<keyword evidence="7" id="KW-1185">Reference proteome</keyword>
<dbReference type="CDD" id="cd01392">
    <property type="entry name" value="HTH_LacI"/>
    <property type="match status" value="1"/>
</dbReference>
<keyword evidence="3" id="KW-0804">Transcription</keyword>
<accession>A0ABN2IPZ0</accession>
<evidence type="ECO:0000313" key="6">
    <source>
        <dbReference type="EMBL" id="GAA1709446.1"/>
    </source>
</evidence>
<dbReference type="PANTHER" id="PTHR30146">
    <property type="entry name" value="LACI-RELATED TRANSCRIPTIONAL REPRESSOR"/>
    <property type="match status" value="1"/>
</dbReference>
<dbReference type="Gene3D" id="1.10.260.40">
    <property type="entry name" value="lambda repressor-like DNA-binding domains"/>
    <property type="match status" value="1"/>
</dbReference>
<organism evidence="6 7">
    <name type="scientific">Isoptericola hypogeus</name>
    <dbReference type="NCBI Taxonomy" id="300179"/>
    <lineage>
        <taxon>Bacteria</taxon>
        <taxon>Bacillati</taxon>
        <taxon>Actinomycetota</taxon>
        <taxon>Actinomycetes</taxon>
        <taxon>Micrococcales</taxon>
        <taxon>Promicromonosporaceae</taxon>
        <taxon>Isoptericola</taxon>
    </lineage>
</organism>
<dbReference type="RefSeq" id="WP_344244779.1">
    <property type="nucleotide sequence ID" value="NZ_BAAAPM010000002.1"/>
</dbReference>
<proteinExistence type="predicted"/>
<feature type="compositionally biased region" description="Low complexity" evidence="4">
    <location>
        <begin position="334"/>
        <end position="352"/>
    </location>
</feature>
<protein>
    <submittedName>
        <fullName evidence="6">LacI family DNA-binding transcriptional regulator</fullName>
    </submittedName>
</protein>
<dbReference type="SUPFAM" id="SSF53822">
    <property type="entry name" value="Periplasmic binding protein-like I"/>
    <property type="match status" value="1"/>
</dbReference>
<dbReference type="Pfam" id="PF13377">
    <property type="entry name" value="Peripla_BP_3"/>
    <property type="match status" value="1"/>
</dbReference>
<dbReference type="EMBL" id="BAAAPM010000002">
    <property type="protein sequence ID" value="GAA1709446.1"/>
    <property type="molecule type" value="Genomic_DNA"/>
</dbReference>
<gene>
    <name evidence="6" type="ORF">GCM10009809_02120</name>
</gene>
<comment type="caution">
    <text evidence="6">The sequence shown here is derived from an EMBL/GenBank/DDBJ whole genome shotgun (WGS) entry which is preliminary data.</text>
</comment>
<evidence type="ECO:0000256" key="4">
    <source>
        <dbReference type="SAM" id="MobiDB-lite"/>
    </source>
</evidence>
<reference evidence="6 7" key="1">
    <citation type="journal article" date="2019" name="Int. J. Syst. Evol. Microbiol.">
        <title>The Global Catalogue of Microorganisms (GCM) 10K type strain sequencing project: providing services to taxonomists for standard genome sequencing and annotation.</title>
        <authorList>
            <consortium name="The Broad Institute Genomics Platform"/>
            <consortium name="The Broad Institute Genome Sequencing Center for Infectious Disease"/>
            <person name="Wu L."/>
            <person name="Ma J."/>
        </authorList>
    </citation>
    <scope>NUCLEOTIDE SEQUENCE [LARGE SCALE GENOMIC DNA]</scope>
    <source>
        <strain evidence="6 7">JCM 15589</strain>
    </source>
</reference>
<dbReference type="PANTHER" id="PTHR30146:SF153">
    <property type="entry name" value="LACTOSE OPERON REPRESSOR"/>
    <property type="match status" value="1"/>
</dbReference>
<dbReference type="PROSITE" id="PS00356">
    <property type="entry name" value="HTH_LACI_1"/>
    <property type="match status" value="1"/>
</dbReference>
<evidence type="ECO:0000256" key="2">
    <source>
        <dbReference type="ARBA" id="ARBA00023125"/>
    </source>
</evidence>
<dbReference type="InterPro" id="IPR000843">
    <property type="entry name" value="HTH_LacI"/>
</dbReference>
<dbReference type="Pfam" id="PF00356">
    <property type="entry name" value="LacI"/>
    <property type="match status" value="1"/>
</dbReference>
<dbReference type="Gene3D" id="3.40.50.2300">
    <property type="match status" value="2"/>
</dbReference>
<keyword evidence="2 6" id="KW-0238">DNA-binding</keyword>
<dbReference type="SMART" id="SM00354">
    <property type="entry name" value="HTH_LACI"/>
    <property type="match status" value="1"/>
</dbReference>
<dbReference type="InterPro" id="IPR010982">
    <property type="entry name" value="Lambda_DNA-bd_dom_sf"/>
</dbReference>
<sequence length="352" mass="36671">MATMQDVARRAGVSLSTVSYALSGTRSVSAATRDRVAAAMAELGYTPNAMARGLASRRSRVLALVYPAAERGLGGTVAEFVSAAADTARENGHHLVLWPFRTNQADEVRDLVLQGMADGVLVMEVTLDDPRVATLRDAGVPFTMIGRTRDVGGLPSVDVDFERTTREAVDHLVGLGHRRIAFLNHSEATATEGYAPTFRAEEGFAAAMRSHGLEPLTRRVDESPQAGREALADVLADQPGTTALVTMNEIATFGVLAELQHRGVGVPEQMSVLAIVTSPGVADMSNPPLTTMHAPGAELGRLAVLNLLSQVSGEGSPAAGALIGCTLEPGQSVGPARDAAPASGAAQSPPRP</sequence>
<name>A0ABN2IPZ0_9MICO</name>
<evidence type="ECO:0000256" key="1">
    <source>
        <dbReference type="ARBA" id="ARBA00023015"/>
    </source>
</evidence>
<feature type="region of interest" description="Disordered" evidence="4">
    <location>
        <begin position="330"/>
        <end position="352"/>
    </location>
</feature>
<dbReference type="SUPFAM" id="SSF47413">
    <property type="entry name" value="lambda repressor-like DNA-binding domains"/>
    <property type="match status" value="1"/>
</dbReference>